<proteinExistence type="predicted"/>
<protein>
    <submittedName>
        <fullName evidence="1">Uncharacterized protein</fullName>
    </submittedName>
</protein>
<evidence type="ECO:0000313" key="1">
    <source>
        <dbReference type="EMBL" id="KKL76051.1"/>
    </source>
</evidence>
<comment type="caution">
    <text evidence="1">The sequence shown here is derived from an EMBL/GenBank/DDBJ whole genome shotgun (WGS) entry which is preliminary data.</text>
</comment>
<sequence>MKDKIKNATIIGTILASLGGTFYAGQEVGKPECDYVIVYEMEEICITEEIKQAIESGLKANAGFGGVRF</sequence>
<dbReference type="EMBL" id="LAZR01024175">
    <property type="protein sequence ID" value="KKL76051.1"/>
    <property type="molecule type" value="Genomic_DNA"/>
</dbReference>
<reference evidence="1" key="1">
    <citation type="journal article" date="2015" name="Nature">
        <title>Complex archaea that bridge the gap between prokaryotes and eukaryotes.</title>
        <authorList>
            <person name="Spang A."/>
            <person name="Saw J.H."/>
            <person name="Jorgensen S.L."/>
            <person name="Zaremba-Niedzwiedzka K."/>
            <person name="Martijn J."/>
            <person name="Lind A.E."/>
            <person name="van Eijk R."/>
            <person name="Schleper C."/>
            <person name="Guy L."/>
            <person name="Ettema T.J."/>
        </authorList>
    </citation>
    <scope>NUCLEOTIDE SEQUENCE</scope>
</reference>
<organism evidence="1">
    <name type="scientific">marine sediment metagenome</name>
    <dbReference type="NCBI Taxonomy" id="412755"/>
    <lineage>
        <taxon>unclassified sequences</taxon>
        <taxon>metagenomes</taxon>
        <taxon>ecological metagenomes</taxon>
    </lineage>
</organism>
<dbReference type="AlphaFoldDB" id="A0A0F9FC61"/>
<gene>
    <name evidence="1" type="ORF">LCGC14_2048780</name>
</gene>
<feature type="non-terminal residue" evidence="1">
    <location>
        <position position="69"/>
    </location>
</feature>
<accession>A0A0F9FC61</accession>
<name>A0A0F9FC61_9ZZZZ</name>